<evidence type="ECO:0000313" key="2">
    <source>
        <dbReference type="Proteomes" id="UP000516173"/>
    </source>
</evidence>
<organism evidence="1 2">
    <name type="scientific">Nocardia wallacei</name>
    <dbReference type="NCBI Taxonomy" id="480035"/>
    <lineage>
        <taxon>Bacteria</taxon>
        <taxon>Bacillati</taxon>
        <taxon>Actinomycetota</taxon>
        <taxon>Actinomycetes</taxon>
        <taxon>Mycobacteriales</taxon>
        <taxon>Nocardiaceae</taxon>
        <taxon>Nocardia</taxon>
    </lineage>
</organism>
<dbReference type="KEGG" id="nwl:NWFMUON74_37120"/>
<dbReference type="EMBL" id="AP023396">
    <property type="protein sequence ID" value="BCK55940.1"/>
    <property type="molecule type" value="Genomic_DNA"/>
</dbReference>
<keyword evidence="2" id="KW-1185">Reference proteome</keyword>
<dbReference type="SUPFAM" id="SSF54637">
    <property type="entry name" value="Thioesterase/thiol ester dehydrase-isomerase"/>
    <property type="match status" value="1"/>
</dbReference>
<evidence type="ECO:0000313" key="1">
    <source>
        <dbReference type="EMBL" id="BCK55940.1"/>
    </source>
</evidence>
<gene>
    <name evidence="1" type="ORF">NWFMUON74_37120</name>
</gene>
<reference evidence="1 2" key="1">
    <citation type="submission" date="2020-08" db="EMBL/GenBank/DDBJ databases">
        <title>Genome Sequencing of Nocardia wallacei strain FMUON74 and assembly.</title>
        <authorList>
            <person name="Toyokawa M."/>
            <person name="Uesaka K."/>
        </authorList>
    </citation>
    <scope>NUCLEOTIDE SEQUENCE [LARGE SCALE GENOMIC DNA]</scope>
    <source>
        <strain evidence="1 2">FMUON74</strain>
    </source>
</reference>
<dbReference type="InterPro" id="IPR029069">
    <property type="entry name" value="HotDog_dom_sf"/>
</dbReference>
<evidence type="ECO:0008006" key="3">
    <source>
        <dbReference type="Google" id="ProtNLM"/>
    </source>
</evidence>
<dbReference type="Proteomes" id="UP000516173">
    <property type="component" value="Chromosome"/>
</dbReference>
<dbReference type="AlphaFoldDB" id="A0A7G1KLL6"/>
<proteinExistence type="predicted"/>
<dbReference type="Gene3D" id="3.10.129.10">
    <property type="entry name" value="Hotdog Thioesterase"/>
    <property type="match status" value="2"/>
</dbReference>
<dbReference type="RefSeq" id="WP_187683106.1">
    <property type="nucleotide sequence ID" value="NZ_AP023396.1"/>
</dbReference>
<accession>A0A7G1KLL6</accession>
<dbReference type="GeneID" id="80348233"/>
<protein>
    <recommendedName>
        <fullName evidence="3">Thioesterase</fullName>
    </recommendedName>
</protein>
<sequence>MTSQLLSAPTLLLESTTHHLRPRYEGANICTWIGFKHVNYLVEEAVLAHFRELGRSARTLYENHGLCVEFVDLDTRIGSAFHLDDEVVAEVSAAGKAAPDELRFAVVLRHRRDGRTVRAASATVTVALRTDQRGGAPAIPVPPQLTPYVRPDLRRTLPDALPLPEIRRGSLGRGGVGGDEVLRELTRGTNGFAWRWRIPYPYCHFTERLQMSGYLRQMEEVVDLFLDSRGVSIKRLLDEQNWIPVVPRSNISITDEALMEEELYTVFTVEDVFKRATYTARMDCYVLREDALVRTATGRITHGYAVIRDRTDWSLVDFDDRLLAALRG</sequence>
<name>A0A7G1KLL6_9NOCA</name>